<gene>
    <name evidence="7" type="ORF">GCM10007088_02370</name>
</gene>
<evidence type="ECO:0000259" key="6">
    <source>
        <dbReference type="PROSITE" id="PS51296"/>
    </source>
</evidence>
<dbReference type="SUPFAM" id="SSF50022">
    <property type="entry name" value="ISP domain"/>
    <property type="match status" value="1"/>
</dbReference>
<evidence type="ECO:0000313" key="7">
    <source>
        <dbReference type="EMBL" id="GGM47202.1"/>
    </source>
</evidence>
<evidence type="ECO:0000313" key="8">
    <source>
        <dbReference type="Proteomes" id="UP000653477"/>
    </source>
</evidence>
<dbReference type="EMBL" id="BMPU01000001">
    <property type="protein sequence ID" value="GGM47202.1"/>
    <property type="molecule type" value="Genomic_DNA"/>
</dbReference>
<keyword evidence="2" id="KW-0479">Metal-binding</keyword>
<protein>
    <recommendedName>
        <fullName evidence="6">Rieske domain-containing protein</fullName>
    </recommendedName>
</protein>
<keyword evidence="1" id="KW-0001">2Fe-2S</keyword>
<evidence type="ECO:0000256" key="5">
    <source>
        <dbReference type="SAM" id="SignalP"/>
    </source>
</evidence>
<dbReference type="Gene3D" id="2.102.10.10">
    <property type="entry name" value="Rieske [2Fe-2S] iron-sulphur domain"/>
    <property type="match status" value="1"/>
</dbReference>
<accession>A0ABQ2H4J8</accession>
<evidence type="ECO:0000256" key="3">
    <source>
        <dbReference type="ARBA" id="ARBA00023004"/>
    </source>
</evidence>
<feature type="signal peptide" evidence="5">
    <location>
        <begin position="1"/>
        <end position="21"/>
    </location>
</feature>
<feature type="chain" id="PRO_5045748341" description="Rieske domain-containing protein" evidence="5">
    <location>
        <begin position="22"/>
        <end position="148"/>
    </location>
</feature>
<sequence length="148" mass="16285">MSKYLLSLCVGLLFFSCTSTTETPLPKTSVYYEVPLQLSQYRTLLSPGGIALIPHSTIASMRAGLAGLAVVHAIDREEYYAFDLACPVEPAPWAQLQLSGLELRCPKCESHFDLLSGTGRPLSGPARSPLRSYRVQRLSRQDKLLVTN</sequence>
<name>A0ABQ2H4J8_9PORP</name>
<keyword evidence="8" id="KW-1185">Reference proteome</keyword>
<dbReference type="RefSeq" id="WP_188807346.1">
    <property type="nucleotide sequence ID" value="NZ_BMPU01000001.1"/>
</dbReference>
<proteinExistence type="predicted"/>
<evidence type="ECO:0000256" key="1">
    <source>
        <dbReference type="ARBA" id="ARBA00022714"/>
    </source>
</evidence>
<keyword evidence="5" id="KW-0732">Signal</keyword>
<dbReference type="PROSITE" id="PS51257">
    <property type="entry name" value="PROKAR_LIPOPROTEIN"/>
    <property type="match status" value="1"/>
</dbReference>
<keyword evidence="4" id="KW-0411">Iron-sulfur</keyword>
<dbReference type="Proteomes" id="UP000653477">
    <property type="component" value="Unassembled WGS sequence"/>
</dbReference>
<feature type="domain" description="Rieske" evidence="6">
    <location>
        <begin position="50"/>
        <end position="144"/>
    </location>
</feature>
<evidence type="ECO:0000256" key="4">
    <source>
        <dbReference type="ARBA" id="ARBA00023014"/>
    </source>
</evidence>
<evidence type="ECO:0000256" key="2">
    <source>
        <dbReference type="ARBA" id="ARBA00022723"/>
    </source>
</evidence>
<organism evidence="7 8">
    <name type="scientific">Porphyromonas pasteri</name>
    <dbReference type="NCBI Taxonomy" id="1583331"/>
    <lineage>
        <taxon>Bacteria</taxon>
        <taxon>Pseudomonadati</taxon>
        <taxon>Bacteroidota</taxon>
        <taxon>Bacteroidia</taxon>
        <taxon>Bacteroidales</taxon>
        <taxon>Porphyromonadaceae</taxon>
        <taxon>Porphyromonas</taxon>
    </lineage>
</organism>
<dbReference type="PROSITE" id="PS51296">
    <property type="entry name" value="RIESKE"/>
    <property type="match status" value="1"/>
</dbReference>
<keyword evidence="3" id="KW-0408">Iron</keyword>
<dbReference type="InterPro" id="IPR017941">
    <property type="entry name" value="Rieske_2Fe-2S"/>
</dbReference>
<reference evidence="8" key="1">
    <citation type="journal article" date="2019" name="Int. J. Syst. Evol. Microbiol.">
        <title>The Global Catalogue of Microorganisms (GCM) 10K type strain sequencing project: providing services to taxonomists for standard genome sequencing and annotation.</title>
        <authorList>
            <consortium name="The Broad Institute Genomics Platform"/>
            <consortium name="The Broad Institute Genome Sequencing Center for Infectious Disease"/>
            <person name="Wu L."/>
            <person name="Ma J."/>
        </authorList>
    </citation>
    <scope>NUCLEOTIDE SEQUENCE [LARGE SCALE GENOMIC DNA]</scope>
    <source>
        <strain evidence="8">JCM 30531</strain>
    </source>
</reference>
<dbReference type="InterPro" id="IPR036922">
    <property type="entry name" value="Rieske_2Fe-2S_sf"/>
</dbReference>
<comment type="caution">
    <text evidence="7">The sequence shown here is derived from an EMBL/GenBank/DDBJ whole genome shotgun (WGS) entry which is preliminary data.</text>
</comment>